<name>A0A412PEJ5_9FIRM</name>
<evidence type="ECO:0000259" key="1">
    <source>
        <dbReference type="Pfam" id="PF12146"/>
    </source>
</evidence>
<evidence type="ECO:0000313" key="3">
    <source>
        <dbReference type="Proteomes" id="UP000284731"/>
    </source>
</evidence>
<proteinExistence type="predicted"/>
<protein>
    <submittedName>
        <fullName evidence="2">Alpha/beta hydrolase</fullName>
    </submittedName>
</protein>
<keyword evidence="2" id="KW-0378">Hydrolase</keyword>
<accession>A0A412PEJ5</accession>
<reference evidence="2 3" key="1">
    <citation type="submission" date="2018-08" db="EMBL/GenBank/DDBJ databases">
        <title>A genome reference for cultivated species of the human gut microbiota.</title>
        <authorList>
            <person name="Zou Y."/>
            <person name="Xue W."/>
            <person name="Luo G."/>
        </authorList>
    </citation>
    <scope>NUCLEOTIDE SEQUENCE [LARGE SCALE GENOMIC DNA]</scope>
    <source>
        <strain evidence="2 3">AF18-46</strain>
    </source>
</reference>
<dbReference type="InterPro" id="IPR052920">
    <property type="entry name" value="DNA-binding_regulatory"/>
</dbReference>
<comment type="caution">
    <text evidence="2">The sequence shown here is derived from an EMBL/GenBank/DDBJ whole genome shotgun (WGS) entry which is preliminary data.</text>
</comment>
<dbReference type="Pfam" id="PF12146">
    <property type="entry name" value="Hydrolase_4"/>
    <property type="match status" value="1"/>
</dbReference>
<dbReference type="RefSeq" id="WP_006526422.1">
    <property type="nucleotide sequence ID" value="NZ_CABJCF010000002.1"/>
</dbReference>
<dbReference type="Proteomes" id="UP000284731">
    <property type="component" value="Unassembled WGS sequence"/>
</dbReference>
<gene>
    <name evidence="2" type="ORF">DWX20_04405</name>
</gene>
<feature type="domain" description="Serine aminopeptidase S33" evidence="1">
    <location>
        <begin position="95"/>
        <end position="206"/>
    </location>
</feature>
<sequence>MSNKENKHTLLKVLGVTAVAGASAYAGAGYYVFRNAFDLQNSRFLQKCGAAMQLPLLQMERNEWFAHSNRFDDFIDSYDGLKLHALRIVNQEDSHKWIIIQHGIASYSGTLLEHMWEADHRGFNILAPDARGYGMSEGKYTGLGWCEHYDLISWINYLVNLDPLAEIVLFGMNVGAASVMNAVGDYLPRNVKCAIAEGGYKEIKDIIQTQVQDITKFNGKFVVPSVDFYVRQVLHFSLNDISTQRQLRNAVTPMLFLHGLQDRIVPISHAYDNYYSCASKKEMYVSEQGGFGNLTSDPQYFPRFFDFIKKYTK</sequence>
<dbReference type="GO" id="GO:0016787">
    <property type="term" value="F:hydrolase activity"/>
    <property type="evidence" value="ECO:0007669"/>
    <property type="project" value="UniProtKB-KW"/>
</dbReference>
<dbReference type="InterPro" id="IPR029058">
    <property type="entry name" value="AB_hydrolase_fold"/>
</dbReference>
<dbReference type="PANTHER" id="PTHR43358:SF4">
    <property type="entry name" value="ALPHA_BETA HYDROLASE FOLD-1 DOMAIN-CONTAINING PROTEIN"/>
    <property type="match status" value="1"/>
</dbReference>
<dbReference type="EMBL" id="QRWX01000002">
    <property type="protein sequence ID" value="RGT56055.1"/>
    <property type="molecule type" value="Genomic_DNA"/>
</dbReference>
<dbReference type="PANTHER" id="PTHR43358">
    <property type="entry name" value="ALPHA/BETA-HYDROLASE"/>
    <property type="match status" value="1"/>
</dbReference>
<dbReference type="SUPFAM" id="SSF53474">
    <property type="entry name" value="alpha/beta-Hydrolases"/>
    <property type="match status" value="1"/>
</dbReference>
<dbReference type="Gene3D" id="3.40.50.1820">
    <property type="entry name" value="alpha/beta hydrolase"/>
    <property type="match status" value="1"/>
</dbReference>
<organism evidence="2 3">
    <name type="scientific">Solobacterium moorei</name>
    <dbReference type="NCBI Taxonomy" id="102148"/>
    <lineage>
        <taxon>Bacteria</taxon>
        <taxon>Bacillati</taxon>
        <taxon>Bacillota</taxon>
        <taxon>Erysipelotrichia</taxon>
        <taxon>Erysipelotrichales</taxon>
        <taxon>Erysipelotrichaceae</taxon>
        <taxon>Solobacterium</taxon>
    </lineage>
</organism>
<evidence type="ECO:0000313" key="2">
    <source>
        <dbReference type="EMBL" id="RGT56055.1"/>
    </source>
</evidence>
<dbReference type="AlphaFoldDB" id="A0A412PEJ5"/>
<dbReference type="InterPro" id="IPR022742">
    <property type="entry name" value="Hydrolase_4"/>
</dbReference>